<dbReference type="Gene3D" id="3.40.50.10420">
    <property type="entry name" value="NagB/RpiA/CoA transferase-like"/>
    <property type="match status" value="1"/>
</dbReference>
<dbReference type="Pfam" id="PF02589">
    <property type="entry name" value="LUD_dom"/>
    <property type="match status" value="1"/>
</dbReference>
<reference evidence="2 3" key="1">
    <citation type="journal article" date="2017" name="Nat. Commun.">
        <title>In situ click chemistry generation of cyclooxygenase-2 inhibitors.</title>
        <authorList>
            <person name="Bhardwaj A."/>
            <person name="Kaur J."/>
            <person name="Wuest M."/>
            <person name="Wuest F."/>
        </authorList>
    </citation>
    <scope>NUCLEOTIDE SEQUENCE [LARGE SCALE GENOMIC DNA]</scope>
    <source>
        <strain evidence="2">S2_012_000_R3_94</strain>
    </source>
</reference>
<sequence>MSAREDILAAVQKGLTQGQGGTLPRRSAQEISADAGALLANLDEIRPMLADPDPVSAFIAKCANPALGVTLDLVTGWDAVPQAARAYLDQHQLPHRLAVSADPRLLGLHVAGIETHSPCAPDETAAISVAGWGIAETGSVVIHSAPDQPILNAMLPRHWLVVVEARKILPFLDDYAPYAAMRPRNSVLITGSSGTTDIEGYFVRGAHGPGFVHVLLLGH</sequence>
<protein>
    <submittedName>
        <fullName evidence="2">Lactate utilization protein</fullName>
    </submittedName>
</protein>
<accession>A0A533I4D7</accession>
<dbReference type="InterPro" id="IPR024185">
    <property type="entry name" value="FTHF_cligase-like_sf"/>
</dbReference>
<feature type="domain" description="LUD" evidence="1">
    <location>
        <begin position="125"/>
        <end position="217"/>
    </location>
</feature>
<dbReference type="EMBL" id="VAFL01000019">
    <property type="protein sequence ID" value="TKW64850.1"/>
    <property type="molecule type" value="Genomic_DNA"/>
</dbReference>
<proteinExistence type="predicted"/>
<evidence type="ECO:0000259" key="1">
    <source>
        <dbReference type="Pfam" id="PF02589"/>
    </source>
</evidence>
<evidence type="ECO:0000313" key="3">
    <source>
        <dbReference type="Proteomes" id="UP000315344"/>
    </source>
</evidence>
<dbReference type="InterPro" id="IPR037171">
    <property type="entry name" value="NagB/RpiA_transferase-like"/>
</dbReference>
<gene>
    <name evidence="2" type="ORF">DI616_17185</name>
</gene>
<comment type="caution">
    <text evidence="2">The sequence shown here is derived from an EMBL/GenBank/DDBJ whole genome shotgun (WGS) entry which is preliminary data.</text>
</comment>
<evidence type="ECO:0000313" key="2">
    <source>
        <dbReference type="EMBL" id="TKW64850.1"/>
    </source>
</evidence>
<dbReference type="Proteomes" id="UP000315344">
    <property type="component" value="Unassembled WGS sequence"/>
</dbReference>
<dbReference type="SUPFAM" id="SSF100950">
    <property type="entry name" value="NagB/RpiA/CoA transferase-like"/>
    <property type="match status" value="1"/>
</dbReference>
<name>A0A533I4D7_PARDE</name>
<dbReference type="AlphaFoldDB" id="A0A533I4D7"/>
<organism evidence="2 3">
    <name type="scientific">Paracoccus denitrificans</name>
    <dbReference type="NCBI Taxonomy" id="266"/>
    <lineage>
        <taxon>Bacteria</taxon>
        <taxon>Pseudomonadati</taxon>
        <taxon>Pseudomonadota</taxon>
        <taxon>Alphaproteobacteria</taxon>
        <taxon>Rhodobacterales</taxon>
        <taxon>Paracoccaceae</taxon>
        <taxon>Paracoccus</taxon>
    </lineage>
</organism>
<dbReference type="InterPro" id="IPR003741">
    <property type="entry name" value="LUD_dom"/>
</dbReference>